<accession>A0A9I9DDI1</accession>
<proteinExistence type="predicted"/>
<feature type="compositionally biased region" description="Basic and acidic residues" evidence="1">
    <location>
        <begin position="87"/>
        <end position="107"/>
    </location>
</feature>
<reference evidence="2" key="1">
    <citation type="submission" date="2023-03" db="UniProtKB">
        <authorList>
            <consortium name="EnsemblPlants"/>
        </authorList>
    </citation>
    <scope>IDENTIFICATION</scope>
</reference>
<organism evidence="2">
    <name type="scientific">Cucumis melo</name>
    <name type="common">Muskmelon</name>
    <dbReference type="NCBI Taxonomy" id="3656"/>
    <lineage>
        <taxon>Eukaryota</taxon>
        <taxon>Viridiplantae</taxon>
        <taxon>Streptophyta</taxon>
        <taxon>Embryophyta</taxon>
        <taxon>Tracheophyta</taxon>
        <taxon>Spermatophyta</taxon>
        <taxon>Magnoliopsida</taxon>
        <taxon>eudicotyledons</taxon>
        <taxon>Gunneridae</taxon>
        <taxon>Pentapetalae</taxon>
        <taxon>rosids</taxon>
        <taxon>fabids</taxon>
        <taxon>Cucurbitales</taxon>
        <taxon>Cucurbitaceae</taxon>
        <taxon>Benincaseae</taxon>
        <taxon>Cucumis</taxon>
    </lineage>
</organism>
<dbReference type="EnsemblPlants" id="MELO3C016860.2.1">
    <property type="protein sequence ID" value="MELO3C016860.2.1"/>
    <property type="gene ID" value="MELO3C016860.2"/>
</dbReference>
<dbReference type="AlphaFoldDB" id="A0A9I9DDI1"/>
<feature type="region of interest" description="Disordered" evidence="1">
    <location>
        <begin position="76"/>
        <end position="107"/>
    </location>
</feature>
<evidence type="ECO:0000256" key="1">
    <source>
        <dbReference type="SAM" id="MobiDB-lite"/>
    </source>
</evidence>
<dbReference type="Gramene" id="MELO3C016860.2.1">
    <property type="protein sequence ID" value="MELO3C016860.2.1"/>
    <property type="gene ID" value="MELO3C016860.2"/>
</dbReference>
<evidence type="ECO:0000313" key="2">
    <source>
        <dbReference type="EnsemblPlants" id="MELO3C016860.2.1"/>
    </source>
</evidence>
<protein>
    <submittedName>
        <fullName evidence="2">Uncharacterized protein</fullName>
    </submittedName>
</protein>
<name>A0A9I9DDI1_CUCME</name>
<sequence>MGLEILKNVDRALYLKTIKFQGSSSGNKISAPCGRRIAIKTAPAADSMIEPIQNNQPISSKFLKREKINDSRYQTHFASIEGEDNENQNKSEIKVKEEGDNLRTDGR</sequence>